<accession>A0A7M5VA41</accession>
<feature type="transmembrane region" description="Helical" evidence="1">
    <location>
        <begin position="12"/>
        <end position="33"/>
    </location>
</feature>
<reference evidence="2" key="1">
    <citation type="submission" date="2021-01" db="UniProtKB">
        <authorList>
            <consortium name="EnsemblMetazoa"/>
        </authorList>
    </citation>
    <scope>IDENTIFICATION</scope>
</reference>
<evidence type="ECO:0000256" key="1">
    <source>
        <dbReference type="SAM" id="Phobius"/>
    </source>
</evidence>
<dbReference type="AlphaFoldDB" id="A0A7M5VA41"/>
<protein>
    <submittedName>
        <fullName evidence="2">Uncharacterized protein</fullName>
    </submittedName>
</protein>
<dbReference type="EnsemblMetazoa" id="CLYHEMT006485.1">
    <property type="protein sequence ID" value="CLYHEMP006485.1"/>
    <property type="gene ID" value="CLYHEMG006485"/>
</dbReference>
<dbReference type="Proteomes" id="UP000594262">
    <property type="component" value="Unplaced"/>
</dbReference>
<proteinExistence type="predicted"/>
<dbReference type="OrthoDB" id="10655443at2759"/>
<dbReference type="Gene3D" id="1.20.140.150">
    <property type="match status" value="1"/>
</dbReference>
<feature type="transmembrane region" description="Helical" evidence="1">
    <location>
        <begin position="119"/>
        <end position="142"/>
    </location>
</feature>
<keyword evidence="1" id="KW-0472">Membrane</keyword>
<feature type="transmembrane region" description="Helical" evidence="1">
    <location>
        <begin position="87"/>
        <end position="112"/>
    </location>
</feature>
<keyword evidence="1" id="KW-0812">Transmembrane</keyword>
<feature type="transmembrane region" description="Helical" evidence="1">
    <location>
        <begin position="154"/>
        <end position="175"/>
    </location>
</feature>
<evidence type="ECO:0000313" key="2">
    <source>
        <dbReference type="EnsemblMetazoa" id="CLYHEMP006485.1"/>
    </source>
</evidence>
<keyword evidence="1" id="KW-1133">Transmembrane helix</keyword>
<keyword evidence="3" id="KW-1185">Reference proteome</keyword>
<evidence type="ECO:0000313" key="3">
    <source>
        <dbReference type="Proteomes" id="UP000594262"/>
    </source>
</evidence>
<dbReference type="GeneID" id="136808874"/>
<dbReference type="RefSeq" id="XP_066921535.1">
    <property type="nucleotide sequence ID" value="XM_067065434.1"/>
</dbReference>
<organism evidence="2 3">
    <name type="scientific">Clytia hemisphaerica</name>
    <dbReference type="NCBI Taxonomy" id="252671"/>
    <lineage>
        <taxon>Eukaryota</taxon>
        <taxon>Metazoa</taxon>
        <taxon>Cnidaria</taxon>
        <taxon>Hydrozoa</taxon>
        <taxon>Hydroidolina</taxon>
        <taxon>Leptothecata</taxon>
        <taxon>Obeliida</taxon>
        <taxon>Clytiidae</taxon>
        <taxon>Clytia</taxon>
    </lineage>
</organism>
<name>A0A7M5VA41_9CNID</name>
<sequence length="201" mass="22483">MFFGKKARSCFVIGFITTCSLAATSLLILALVLDMWRSSEQANDEGVLVEYVQGITHECARTQVLAMNCYSWKHSITTHKLFQLRELIFALTLGAIGCSITSLFISCITLLARMPKTRYSVVITAADLTAALLSMTVSGVYAVTFLKEPWNPATSYYCLLVATLCIFITFSLRLFTNSLKNNSPKEIPYQKHLDSTCYHYT</sequence>